<dbReference type="AlphaFoldDB" id="A0A5C1AQE2"/>
<dbReference type="KEGG" id="lrs:PX52LOC_06475"/>
<feature type="transmembrane region" description="Helical" evidence="1">
    <location>
        <begin position="129"/>
        <end position="148"/>
    </location>
</feature>
<keyword evidence="1" id="KW-1133">Transmembrane helix</keyword>
<accession>A0A5C1AQE2</accession>
<feature type="transmembrane region" description="Helical" evidence="1">
    <location>
        <begin position="69"/>
        <end position="93"/>
    </location>
</feature>
<gene>
    <name evidence="2" type="ORF">PX52LOC_06475</name>
</gene>
<sequence>MWRAIEVHPAVDKIGRVQPSRTDVHLARLLRLIGVCLVAALPAILLPYTVMNALHRDALHLGELPDVVILQYLSRTASLLYAMHGAILVFVSFDVRRYRPLIVVLGYLNGFYGLVAFTVDLVFGMPLWWAAWEGPLIILAAVLTIRLAKRDAADSSELAQVS</sequence>
<protein>
    <submittedName>
        <fullName evidence="2">Uncharacterized protein</fullName>
    </submittedName>
</protein>
<keyword evidence="1" id="KW-0812">Transmembrane</keyword>
<keyword evidence="1" id="KW-0472">Membrane</keyword>
<dbReference type="Proteomes" id="UP000324974">
    <property type="component" value="Chromosome"/>
</dbReference>
<evidence type="ECO:0000313" key="3">
    <source>
        <dbReference type="Proteomes" id="UP000324974"/>
    </source>
</evidence>
<proteinExistence type="predicted"/>
<feature type="transmembrane region" description="Helical" evidence="1">
    <location>
        <begin position="100"/>
        <end position="123"/>
    </location>
</feature>
<evidence type="ECO:0000313" key="2">
    <source>
        <dbReference type="EMBL" id="QEL19404.1"/>
    </source>
</evidence>
<reference evidence="3" key="1">
    <citation type="submission" date="2019-08" db="EMBL/GenBank/DDBJ databases">
        <title>Limnoglobus roseus gen. nov., sp. nov., a novel freshwater planctomycete with a giant genome from the family Gemmataceae.</title>
        <authorList>
            <person name="Kulichevskaya I.S."/>
            <person name="Naumoff D.G."/>
            <person name="Miroshnikov K."/>
            <person name="Ivanova A."/>
            <person name="Philippov D.A."/>
            <person name="Hakobyan A."/>
            <person name="Rijpstra I.C."/>
            <person name="Sinninghe Damste J.S."/>
            <person name="Liesack W."/>
            <person name="Dedysh S.N."/>
        </authorList>
    </citation>
    <scope>NUCLEOTIDE SEQUENCE [LARGE SCALE GENOMIC DNA]</scope>
    <source>
        <strain evidence="3">PX52</strain>
    </source>
</reference>
<organism evidence="2 3">
    <name type="scientific">Limnoglobus roseus</name>
    <dbReference type="NCBI Taxonomy" id="2598579"/>
    <lineage>
        <taxon>Bacteria</taxon>
        <taxon>Pseudomonadati</taxon>
        <taxon>Planctomycetota</taxon>
        <taxon>Planctomycetia</taxon>
        <taxon>Gemmatales</taxon>
        <taxon>Gemmataceae</taxon>
        <taxon>Limnoglobus</taxon>
    </lineage>
</organism>
<name>A0A5C1AQE2_9BACT</name>
<dbReference type="EMBL" id="CP042425">
    <property type="protein sequence ID" value="QEL19404.1"/>
    <property type="molecule type" value="Genomic_DNA"/>
</dbReference>
<keyword evidence="3" id="KW-1185">Reference proteome</keyword>
<feature type="transmembrane region" description="Helical" evidence="1">
    <location>
        <begin position="29"/>
        <end position="49"/>
    </location>
</feature>
<evidence type="ECO:0000256" key="1">
    <source>
        <dbReference type="SAM" id="Phobius"/>
    </source>
</evidence>